<reference evidence="1 2" key="1">
    <citation type="journal article" date="2021" name="Elife">
        <title>Chloroplast acquisition without the gene transfer in kleptoplastic sea slugs, Plakobranchus ocellatus.</title>
        <authorList>
            <person name="Maeda T."/>
            <person name="Takahashi S."/>
            <person name="Yoshida T."/>
            <person name="Shimamura S."/>
            <person name="Takaki Y."/>
            <person name="Nagai Y."/>
            <person name="Toyoda A."/>
            <person name="Suzuki Y."/>
            <person name="Arimoto A."/>
            <person name="Ishii H."/>
            <person name="Satoh N."/>
            <person name="Nishiyama T."/>
            <person name="Hasebe M."/>
            <person name="Maruyama T."/>
            <person name="Minagawa J."/>
            <person name="Obokata J."/>
            <person name="Shigenobu S."/>
        </authorList>
    </citation>
    <scope>NUCLEOTIDE SEQUENCE [LARGE SCALE GENOMIC DNA]</scope>
</reference>
<evidence type="ECO:0000313" key="2">
    <source>
        <dbReference type="Proteomes" id="UP000735302"/>
    </source>
</evidence>
<gene>
    <name evidence="1" type="ORF">PoB_003045600</name>
</gene>
<evidence type="ECO:0000313" key="1">
    <source>
        <dbReference type="EMBL" id="GFO03951.1"/>
    </source>
</evidence>
<name>A0AAV4A6R1_9GAST</name>
<comment type="caution">
    <text evidence="1">The sequence shown here is derived from an EMBL/GenBank/DDBJ whole genome shotgun (WGS) entry which is preliminary data.</text>
</comment>
<keyword evidence="2" id="KW-1185">Reference proteome</keyword>
<dbReference type="EMBL" id="BLXT01003733">
    <property type="protein sequence ID" value="GFO03951.1"/>
    <property type="molecule type" value="Genomic_DNA"/>
</dbReference>
<protein>
    <submittedName>
        <fullName evidence="1">Uncharacterized protein</fullName>
    </submittedName>
</protein>
<organism evidence="1 2">
    <name type="scientific">Plakobranchus ocellatus</name>
    <dbReference type="NCBI Taxonomy" id="259542"/>
    <lineage>
        <taxon>Eukaryota</taxon>
        <taxon>Metazoa</taxon>
        <taxon>Spiralia</taxon>
        <taxon>Lophotrochozoa</taxon>
        <taxon>Mollusca</taxon>
        <taxon>Gastropoda</taxon>
        <taxon>Heterobranchia</taxon>
        <taxon>Euthyneura</taxon>
        <taxon>Panpulmonata</taxon>
        <taxon>Sacoglossa</taxon>
        <taxon>Placobranchoidea</taxon>
        <taxon>Plakobranchidae</taxon>
        <taxon>Plakobranchus</taxon>
    </lineage>
</organism>
<sequence length="155" mass="17080">MCPTMYVWKQSLFRKNWHTNSAAAFILSKRRGYSLSITAWPYVSGSIGEGKGGCHSVAAQTTNHEASLFTQIISLTCSWVEHVDSIPALRFAGKLLPPVRALPPAPWPDEGPENLRSPFRGLAMDKNPILCLEKYSISSVKPVTDAEPHLATTAW</sequence>
<dbReference type="Proteomes" id="UP000735302">
    <property type="component" value="Unassembled WGS sequence"/>
</dbReference>
<accession>A0AAV4A6R1</accession>
<proteinExistence type="predicted"/>
<dbReference type="AlphaFoldDB" id="A0AAV4A6R1"/>